<proteinExistence type="predicted"/>
<dbReference type="Proteomes" id="UP001234178">
    <property type="component" value="Unassembled WGS sequence"/>
</dbReference>
<keyword evidence="2" id="KW-1185">Reference proteome</keyword>
<organism evidence="1 2">
    <name type="scientific">Daphnia magna</name>
    <dbReference type="NCBI Taxonomy" id="35525"/>
    <lineage>
        <taxon>Eukaryota</taxon>
        <taxon>Metazoa</taxon>
        <taxon>Ecdysozoa</taxon>
        <taxon>Arthropoda</taxon>
        <taxon>Crustacea</taxon>
        <taxon>Branchiopoda</taxon>
        <taxon>Diplostraca</taxon>
        <taxon>Cladocera</taxon>
        <taxon>Anomopoda</taxon>
        <taxon>Daphniidae</taxon>
        <taxon>Daphnia</taxon>
    </lineage>
</organism>
<accession>A0ABR0B9R4</accession>
<name>A0ABR0B9R4_9CRUS</name>
<protein>
    <submittedName>
        <fullName evidence="1">Uncharacterized protein</fullName>
    </submittedName>
</protein>
<evidence type="ECO:0000313" key="2">
    <source>
        <dbReference type="Proteomes" id="UP001234178"/>
    </source>
</evidence>
<comment type="caution">
    <text evidence="1">The sequence shown here is derived from an EMBL/GenBank/DDBJ whole genome shotgun (WGS) entry which is preliminary data.</text>
</comment>
<evidence type="ECO:0000313" key="1">
    <source>
        <dbReference type="EMBL" id="KAK4045320.1"/>
    </source>
</evidence>
<gene>
    <name evidence="1" type="ORF">OUZ56_032858</name>
</gene>
<dbReference type="EMBL" id="JAOYFB010000042">
    <property type="protein sequence ID" value="KAK4045320.1"/>
    <property type="molecule type" value="Genomic_DNA"/>
</dbReference>
<reference evidence="1 2" key="1">
    <citation type="journal article" date="2023" name="Nucleic Acids Res.">
        <title>The hologenome of Daphnia magna reveals possible DNA methylation and microbiome-mediated evolution of the host genome.</title>
        <authorList>
            <person name="Chaturvedi A."/>
            <person name="Li X."/>
            <person name="Dhandapani V."/>
            <person name="Marshall H."/>
            <person name="Kissane S."/>
            <person name="Cuenca-Cambronero M."/>
            <person name="Asole G."/>
            <person name="Calvet F."/>
            <person name="Ruiz-Romero M."/>
            <person name="Marangio P."/>
            <person name="Guigo R."/>
            <person name="Rago D."/>
            <person name="Mirbahai L."/>
            <person name="Eastwood N."/>
            <person name="Colbourne J.K."/>
            <person name="Zhou J."/>
            <person name="Mallon E."/>
            <person name="Orsini L."/>
        </authorList>
    </citation>
    <scope>NUCLEOTIDE SEQUENCE [LARGE SCALE GENOMIC DNA]</scope>
    <source>
        <strain evidence="1">LRV0_1</strain>
    </source>
</reference>
<sequence length="113" mass="12607">MAYCVDCRLLVLSTRIFVPPLRVLCYPARVAKSIDIAHLHLLASGAKRQSKKKEAEVRKGISTILNNTKQKLKKLKTSNKAAGSLQYPPQVLENARIPVSLRVNTSLICEMYS</sequence>